<dbReference type="EMBL" id="HF920636">
    <property type="protein sequence ID" value="CCV02264.1"/>
    <property type="molecule type" value="Genomic_DNA"/>
</dbReference>
<dbReference type="KEGG" id="vg:18501263"/>
<dbReference type="GeneID" id="18501263"/>
<dbReference type="Proteomes" id="UP000136450">
    <property type="component" value="Segment"/>
</dbReference>
<proteinExistence type="predicted"/>
<dbReference type="OrthoDB" id="31893at10239"/>
<gene>
    <name evidence="1" type="primary">069L</name>
    <name evidence="1" type="ORF">IIV30_069L</name>
</gene>
<dbReference type="RefSeq" id="YP_009010363.1">
    <property type="nucleotide sequence ID" value="NC_023611.1"/>
</dbReference>
<organism evidence="1 2">
    <name type="scientific">Invertebrate iridescent virus 30</name>
    <dbReference type="NCBI Taxonomy" id="345585"/>
    <lineage>
        <taxon>Viruses</taxon>
        <taxon>Varidnaviria</taxon>
        <taxon>Bamfordvirae</taxon>
        <taxon>Nucleocytoviricota</taxon>
        <taxon>Megaviricetes</taxon>
        <taxon>Pimascovirales</taxon>
        <taxon>Pimascovirales incertae sedis</taxon>
        <taxon>Iridoviridae</taxon>
        <taxon>Betairidovirinae</taxon>
        <taxon>Chloriridovirus</taxon>
        <taxon>Chloriridovirus simulium1</taxon>
        <taxon>Invertebrate iridescent virus 22</taxon>
    </lineage>
</organism>
<evidence type="ECO:0000313" key="2">
    <source>
        <dbReference type="Proteomes" id="UP000136450"/>
    </source>
</evidence>
<protein>
    <submittedName>
        <fullName evidence="1">Uncharacterized protein</fullName>
    </submittedName>
</protein>
<evidence type="ECO:0000313" key="1">
    <source>
        <dbReference type="EMBL" id="CCV02264.1"/>
    </source>
</evidence>
<name>W8W2W8_9VIRU</name>
<reference evidence="1 2" key="1">
    <citation type="submission" date="2013-03" db="EMBL/GenBank/DDBJ databases">
        <title>Genomic and evolutionary features of invertebrate iridoviruse.</title>
        <authorList>
            <person name="Piegu B."/>
            <person name="Guizard S."/>
            <person name="Bideshi D."/>
            <person name="Spears T."/>
            <person name="Federici B."/>
            <person name="Bigot Y."/>
        </authorList>
    </citation>
    <scope>NUCLEOTIDE SEQUENCE [LARGE SCALE GENOMIC DNA]</scope>
</reference>
<accession>W8W2W8</accession>
<sequence>MSQTINGNGNIPLWMTNTVRPIDSFESEIVQKIGPNPHYPGPIHNIGGLHLKSYCRIPGVQPFVQSIIRPNICIPHCLTNHCFEYGTTTRFPSKCECSEKYDCRTIGRCTSTNCPTSNCPLTCGTCNHNSNVINY</sequence>